<dbReference type="InterPro" id="IPR055355">
    <property type="entry name" value="ZP-C"/>
</dbReference>
<gene>
    <name evidence="7 8" type="primary">LOC116955294</name>
</gene>
<evidence type="ECO:0000256" key="4">
    <source>
        <dbReference type="SAM" id="SignalP"/>
    </source>
</evidence>
<evidence type="ECO:0000313" key="6">
    <source>
        <dbReference type="Proteomes" id="UP001318040"/>
    </source>
</evidence>
<protein>
    <submittedName>
        <fullName evidence="7 8">Uncharacterized protein LOC116955294 isoform X1</fullName>
    </submittedName>
</protein>
<evidence type="ECO:0000313" key="8">
    <source>
        <dbReference type="RefSeq" id="XP_032832170.1"/>
    </source>
</evidence>
<dbReference type="InterPro" id="IPR055356">
    <property type="entry name" value="ZP-N"/>
</dbReference>
<evidence type="ECO:0000256" key="1">
    <source>
        <dbReference type="ARBA" id="ARBA00022729"/>
    </source>
</evidence>
<dbReference type="Pfam" id="PF00100">
    <property type="entry name" value="Zona_pellucida"/>
    <property type="match status" value="1"/>
</dbReference>
<feature type="compositionally biased region" description="Gly residues" evidence="3">
    <location>
        <begin position="773"/>
        <end position="784"/>
    </location>
</feature>
<dbReference type="PROSITE" id="PS51034">
    <property type="entry name" value="ZP_2"/>
    <property type="match status" value="1"/>
</dbReference>
<reference evidence="7 8" key="1">
    <citation type="submission" date="2025-04" db="UniProtKB">
        <authorList>
            <consortium name="RefSeq"/>
        </authorList>
    </citation>
    <scope>IDENTIFICATION</scope>
    <source>
        <tissue evidence="7 8">Sperm</tissue>
    </source>
</reference>
<feature type="region of interest" description="Disordered" evidence="3">
    <location>
        <begin position="715"/>
        <end position="784"/>
    </location>
</feature>
<proteinExistence type="predicted"/>
<dbReference type="InterPro" id="IPR042235">
    <property type="entry name" value="ZP-C_dom"/>
</dbReference>
<evidence type="ECO:0000313" key="7">
    <source>
        <dbReference type="RefSeq" id="XP_032832169.1"/>
    </source>
</evidence>
<dbReference type="RefSeq" id="XP_032832169.1">
    <property type="nucleotide sequence ID" value="XM_032976278.1"/>
</dbReference>
<feature type="domain" description="ZP" evidence="5">
    <location>
        <begin position="420"/>
        <end position="672"/>
    </location>
</feature>
<dbReference type="PANTHER" id="PTHR14002:SF43">
    <property type="entry name" value="DELTA-LIKE PROTEIN"/>
    <property type="match status" value="1"/>
</dbReference>
<feature type="signal peptide" evidence="4">
    <location>
        <begin position="1"/>
        <end position="24"/>
    </location>
</feature>
<dbReference type="SMART" id="SM00241">
    <property type="entry name" value="ZP"/>
    <property type="match status" value="1"/>
</dbReference>
<dbReference type="InterPro" id="IPR001507">
    <property type="entry name" value="ZP_dom"/>
</dbReference>
<dbReference type="Gene3D" id="2.60.40.3210">
    <property type="entry name" value="Zona pellucida, ZP-N domain"/>
    <property type="match status" value="1"/>
</dbReference>
<keyword evidence="1 4" id="KW-0732">Signal</keyword>
<keyword evidence="6" id="KW-1185">Reference proteome</keyword>
<accession>A0AAJ7UBH0</accession>
<dbReference type="AlphaFoldDB" id="A0AAJ7UBH0"/>
<dbReference type="RefSeq" id="XP_032832170.1">
    <property type="nucleotide sequence ID" value="XM_032976279.1"/>
</dbReference>
<dbReference type="Gene3D" id="2.60.40.4100">
    <property type="entry name" value="Zona pellucida, ZP-C domain"/>
    <property type="match status" value="1"/>
</dbReference>
<evidence type="ECO:0000256" key="3">
    <source>
        <dbReference type="SAM" id="MobiDB-lite"/>
    </source>
</evidence>
<evidence type="ECO:0000259" key="5">
    <source>
        <dbReference type="PROSITE" id="PS51034"/>
    </source>
</evidence>
<dbReference type="Proteomes" id="UP001318040">
    <property type="component" value="Chromosome 59"/>
</dbReference>
<dbReference type="KEGG" id="pmrn:116955294"/>
<keyword evidence="2" id="KW-1015">Disulfide bond</keyword>
<organism evidence="6 8">
    <name type="scientific">Petromyzon marinus</name>
    <name type="common">Sea lamprey</name>
    <dbReference type="NCBI Taxonomy" id="7757"/>
    <lineage>
        <taxon>Eukaryota</taxon>
        <taxon>Metazoa</taxon>
        <taxon>Chordata</taxon>
        <taxon>Craniata</taxon>
        <taxon>Vertebrata</taxon>
        <taxon>Cyclostomata</taxon>
        <taxon>Hyperoartia</taxon>
        <taxon>Petromyzontiformes</taxon>
        <taxon>Petromyzontidae</taxon>
        <taxon>Petromyzon</taxon>
    </lineage>
</organism>
<evidence type="ECO:0000256" key="2">
    <source>
        <dbReference type="ARBA" id="ARBA00023157"/>
    </source>
</evidence>
<dbReference type="PANTHER" id="PTHR14002">
    <property type="entry name" value="ENDOGLIN/TGF-BETA RECEPTOR TYPE III"/>
    <property type="match status" value="1"/>
</dbReference>
<feature type="chain" id="PRO_5044709462" evidence="4">
    <location>
        <begin position="25"/>
        <end position="784"/>
    </location>
</feature>
<sequence>MMIPGALQALLLLLLCFGVPSAMGNVQLIGGTVRIDVVTLPAAPPLHQQQRHQLRVVSTLVLDGAAPCALLASSPWLCWLGCTASWNQSYHCAIEGGGGSHHATGGGWHLARATFEVDVATSGWAALWNLGCCWAEDVLMLQANGTLSYATAGDAVSWMNAAFVSLDVRGDTGRPNASPRAAVIPLVRLNNRCNATLRVRVVDPDRDRVRCAFGDPFGVPHGGVPHGGVPHGVPHGVTEGSIENAVMDSDACEIRVGRPVLYPTGRFAVVMTVSDFSSPGGAPLSLVPLQFLLEFVESPLPCSSQPTFVPDSPPHGAELSATIARAFTMSVHLSVSAGSPRRSVHVALLAALTLDGVRTSAPASDPSRPGVFLATVTWTPRPRDLGSNWLCLYAEDSEGRQSEVRCVDVVVKAAGDLDVVCAGERMSVTMRREALQGYGAVDLALAQSGPGCALHEEGRFVTFDIGLLSCGTAFEEDSKRFIFTQRLRLQRTSDSVITYQIRKVDIVFQCILKRVMLLTSKRLRPGVELLSLSHAERGELHAAMRFYDAADFSRAYRDDDYPLRPSNFQRLYFECSLEGTNSSLGLVIVTQYCYATPSREPADPVRYSLVSRRCIAEKWVMNHTTQSWANRFSFLAFAFLDHPNQEVYLHCGVLACRRDSLEPDCLVRCPPPAPGAAGGRGERGSEGSGFVVLTGGPIVLPGGGRRWARRFVHDESPSPHHLHGAGHVGAGDRPAAAAPGGGTERQEVPRRRHPPTPPGVESNRRRAGVMDVVGGGGRGGGRGA</sequence>
<name>A0AAJ7UBH0_PETMA</name>
<dbReference type="Pfam" id="PF23344">
    <property type="entry name" value="ZP-N"/>
    <property type="match status" value="1"/>
</dbReference>